<organism evidence="1 2">
    <name type="scientific">Oceanobacter antarcticus</name>
    <dbReference type="NCBI Taxonomy" id="3133425"/>
    <lineage>
        <taxon>Bacteria</taxon>
        <taxon>Pseudomonadati</taxon>
        <taxon>Pseudomonadota</taxon>
        <taxon>Gammaproteobacteria</taxon>
        <taxon>Oceanospirillales</taxon>
        <taxon>Oceanospirillaceae</taxon>
        <taxon>Oceanobacter</taxon>
    </lineage>
</organism>
<dbReference type="Proteomes" id="UP001620597">
    <property type="component" value="Unassembled WGS sequence"/>
</dbReference>
<accession>A0ABW8NDG7</accession>
<protein>
    <submittedName>
        <fullName evidence="1">Uncharacterized protein</fullName>
    </submittedName>
</protein>
<proteinExistence type="predicted"/>
<reference evidence="1 2" key="1">
    <citation type="submission" date="2024-03" db="EMBL/GenBank/DDBJ databases">
        <title>High-quality draft genome sequence of Oceanobacter sp. wDCs-4.</title>
        <authorList>
            <person name="Dong C."/>
        </authorList>
    </citation>
    <scope>NUCLEOTIDE SEQUENCE [LARGE SCALE GENOMIC DNA]</scope>
    <source>
        <strain evidence="2">wDCs-4</strain>
    </source>
</reference>
<evidence type="ECO:0000313" key="1">
    <source>
        <dbReference type="EMBL" id="MFK4750989.1"/>
    </source>
</evidence>
<name>A0ABW8NDG7_9GAMM</name>
<gene>
    <name evidence="1" type="ORF">WG929_01075</name>
</gene>
<evidence type="ECO:0000313" key="2">
    <source>
        <dbReference type="Proteomes" id="UP001620597"/>
    </source>
</evidence>
<comment type="caution">
    <text evidence="1">The sequence shown here is derived from an EMBL/GenBank/DDBJ whole genome shotgun (WGS) entry which is preliminary data.</text>
</comment>
<keyword evidence="2" id="KW-1185">Reference proteome</keyword>
<dbReference type="EMBL" id="JBBKTX010000001">
    <property type="protein sequence ID" value="MFK4750989.1"/>
    <property type="molecule type" value="Genomic_DNA"/>
</dbReference>
<sequence>MNWQPTGLTRIFHEGRYKNGGILYGSSERVKAITKELTAVTKSDQNAIPLSSLDQRQIAASFSGGDITSTPVYYCSERSFKQTG</sequence>
<dbReference type="RefSeq" id="WP_416204527.1">
    <property type="nucleotide sequence ID" value="NZ_JBBKTX010000001.1"/>
</dbReference>